<dbReference type="eggNOG" id="COG0789">
    <property type="taxonomic scope" value="Bacteria"/>
</dbReference>
<dbReference type="AlphaFoldDB" id="A0A087CGQ3"/>
<dbReference type="Gene3D" id="1.10.1660.10">
    <property type="match status" value="1"/>
</dbReference>
<dbReference type="GO" id="GO:0003677">
    <property type="term" value="F:DNA binding"/>
    <property type="evidence" value="ECO:0007669"/>
    <property type="project" value="UniProtKB-KW"/>
</dbReference>
<keyword evidence="4" id="KW-1185">Reference proteome</keyword>
<evidence type="ECO:0000259" key="2">
    <source>
        <dbReference type="PROSITE" id="PS50937"/>
    </source>
</evidence>
<comment type="caution">
    <text evidence="3">The sequence shown here is derived from an EMBL/GenBank/DDBJ whole genome shotgun (WGS) entry which is preliminary data.</text>
</comment>
<evidence type="ECO:0000313" key="4">
    <source>
        <dbReference type="Proteomes" id="UP000029050"/>
    </source>
</evidence>
<evidence type="ECO:0000256" key="1">
    <source>
        <dbReference type="ARBA" id="ARBA00023125"/>
    </source>
</evidence>
<dbReference type="InterPro" id="IPR047057">
    <property type="entry name" value="MerR_fam"/>
</dbReference>
<name>A0A087CGQ3_9BIFI</name>
<gene>
    <name evidence="3" type="ORF">BPSY_1304</name>
</gene>
<dbReference type="PANTHER" id="PTHR30204">
    <property type="entry name" value="REDOX-CYCLING DRUG-SENSING TRANSCRIPTIONAL ACTIVATOR SOXR"/>
    <property type="match status" value="1"/>
</dbReference>
<reference evidence="3 4" key="1">
    <citation type="submission" date="2014-03" db="EMBL/GenBank/DDBJ databases">
        <title>Genomics of Bifidobacteria.</title>
        <authorList>
            <person name="Ventura M."/>
            <person name="Milani C."/>
            <person name="Lugli G.A."/>
        </authorList>
    </citation>
    <scope>NUCLEOTIDE SEQUENCE [LARGE SCALE GENOMIC DNA]</scope>
    <source>
        <strain evidence="3 4">LMG 21775</strain>
    </source>
</reference>
<dbReference type="GO" id="GO:0003700">
    <property type="term" value="F:DNA-binding transcription factor activity"/>
    <property type="evidence" value="ECO:0007669"/>
    <property type="project" value="InterPro"/>
</dbReference>
<keyword evidence="1" id="KW-0238">DNA-binding</keyword>
<dbReference type="STRING" id="218140.BPSY_1304"/>
<dbReference type="GeneID" id="98300510"/>
<dbReference type="SUPFAM" id="SSF46955">
    <property type="entry name" value="Putative DNA-binding domain"/>
    <property type="match status" value="1"/>
</dbReference>
<dbReference type="PANTHER" id="PTHR30204:SF98">
    <property type="entry name" value="HTH-TYPE TRANSCRIPTIONAL REGULATOR ADHR"/>
    <property type="match status" value="1"/>
</dbReference>
<dbReference type="RefSeq" id="WP_081884301.1">
    <property type="nucleotide sequence ID" value="NZ_JALCNH010000017.1"/>
</dbReference>
<protein>
    <submittedName>
        <fullName evidence="3">MerR family transcriptional regulator</fullName>
    </submittedName>
</protein>
<feature type="domain" description="HTH merR-type" evidence="2">
    <location>
        <begin position="41"/>
        <end position="109"/>
    </location>
</feature>
<dbReference type="OrthoDB" id="9802944at2"/>
<dbReference type="Proteomes" id="UP000029050">
    <property type="component" value="Unassembled WGS sequence"/>
</dbReference>
<sequence>MATEALVRQLMERVEGNPDASTVAVLRELMNDSTIESSSPPLSIAQAAKLLNTSVYTLRYYEREGLVHPDRDAKGYRVYSAFALRRLVFLSRMRVSGMTMSDLKRYISLVEQGDATIGQRRQLMLEQRRRIQAQINELSLALEVTDYKIESYHAALPSTATPA</sequence>
<dbReference type="CDD" id="cd01109">
    <property type="entry name" value="HTH_YyaN"/>
    <property type="match status" value="1"/>
</dbReference>
<dbReference type="EMBL" id="JGZI01000009">
    <property type="protein sequence ID" value="KFI82453.1"/>
    <property type="molecule type" value="Genomic_DNA"/>
</dbReference>
<accession>A0A087CGQ3</accession>
<proteinExistence type="predicted"/>
<dbReference type="InterPro" id="IPR000551">
    <property type="entry name" value="MerR-type_HTH_dom"/>
</dbReference>
<evidence type="ECO:0000313" key="3">
    <source>
        <dbReference type="EMBL" id="KFI82453.1"/>
    </source>
</evidence>
<dbReference type="PROSITE" id="PS50937">
    <property type="entry name" value="HTH_MERR_2"/>
    <property type="match status" value="1"/>
</dbReference>
<organism evidence="3 4">
    <name type="scientific">Bifidobacterium psychraerophilum</name>
    <dbReference type="NCBI Taxonomy" id="218140"/>
    <lineage>
        <taxon>Bacteria</taxon>
        <taxon>Bacillati</taxon>
        <taxon>Actinomycetota</taxon>
        <taxon>Actinomycetes</taxon>
        <taxon>Bifidobacteriales</taxon>
        <taxon>Bifidobacteriaceae</taxon>
        <taxon>Bifidobacterium</taxon>
    </lineage>
</organism>
<dbReference type="InterPro" id="IPR009061">
    <property type="entry name" value="DNA-bd_dom_put_sf"/>
</dbReference>
<dbReference type="SMART" id="SM00422">
    <property type="entry name" value="HTH_MERR"/>
    <property type="match status" value="1"/>
</dbReference>
<dbReference type="Pfam" id="PF13411">
    <property type="entry name" value="MerR_1"/>
    <property type="match status" value="1"/>
</dbReference>